<feature type="domain" description="EF-hand" evidence="6">
    <location>
        <begin position="51"/>
        <end position="86"/>
    </location>
</feature>
<feature type="domain" description="EF-hand" evidence="6">
    <location>
        <begin position="88"/>
        <end position="124"/>
    </location>
</feature>
<dbReference type="EMBL" id="CM018038">
    <property type="protein sequence ID" value="KAA8538550.1"/>
    <property type="molecule type" value="Genomic_DNA"/>
</dbReference>
<proteinExistence type="predicted"/>
<dbReference type="Proteomes" id="UP000325577">
    <property type="component" value="Linkage Group LG15"/>
</dbReference>
<dbReference type="SUPFAM" id="SSF47473">
    <property type="entry name" value="EF-hand"/>
    <property type="match status" value="1"/>
</dbReference>
<keyword evidence="5" id="KW-1133">Transmembrane helix</keyword>
<dbReference type="PROSITE" id="PS00018">
    <property type="entry name" value="EF_HAND_1"/>
    <property type="match status" value="2"/>
</dbReference>
<keyword evidence="5" id="KW-0812">Transmembrane</keyword>
<dbReference type="GO" id="GO:0005509">
    <property type="term" value="F:calcium ion binding"/>
    <property type="evidence" value="ECO:0007669"/>
    <property type="project" value="InterPro"/>
</dbReference>
<dbReference type="InterPro" id="IPR011992">
    <property type="entry name" value="EF-hand-dom_pair"/>
</dbReference>
<evidence type="ECO:0000259" key="6">
    <source>
        <dbReference type="PROSITE" id="PS50222"/>
    </source>
</evidence>
<evidence type="ECO:0000256" key="1">
    <source>
        <dbReference type="ARBA" id="ARBA00022723"/>
    </source>
</evidence>
<feature type="region of interest" description="Disordered" evidence="4">
    <location>
        <begin position="163"/>
        <end position="182"/>
    </location>
</feature>
<evidence type="ECO:0000256" key="5">
    <source>
        <dbReference type="SAM" id="Phobius"/>
    </source>
</evidence>
<sequence>MAQVESLSAEMETMSHVMCLVEAFKAFDSDNDGYITAAELGGIVGSLGCNRSEQEVKAMMQQGDTNRDGLLSMPEFLDMNTKEMDLGTLGTSLRRAFEALDVDGDETAVTGDELYDAMGGMGLGLSLEACRDIIASMDGDAPTPYYRAKSWRVKPVANAVQANKEGGTSDGDPAHHRTGTGITDGGSVRALVVELGVLARETVRVVEGVGLDSDGADPLQIAAAAMGFTMVVVVAAVATLGLDMAEAVVV</sequence>
<keyword evidence="1" id="KW-0479">Metal-binding</keyword>
<keyword evidence="3" id="KW-0106">Calcium</keyword>
<dbReference type="InterPro" id="IPR002048">
    <property type="entry name" value="EF_hand_dom"/>
</dbReference>
<dbReference type="Pfam" id="PF13499">
    <property type="entry name" value="EF-hand_7"/>
    <property type="match status" value="1"/>
</dbReference>
<name>A0A5J5B7U7_9ASTE</name>
<keyword evidence="2" id="KW-0677">Repeat</keyword>
<dbReference type="Gene3D" id="1.10.238.10">
    <property type="entry name" value="EF-hand"/>
    <property type="match status" value="2"/>
</dbReference>
<dbReference type="FunFam" id="1.10.238.10:FF:000178">
    <property type="entry name" value="Calmodulin-2 A"/>
    <property type="match status" value="1"/>
</dbReference>
<reference evidence="7 8" key="1">
    <citation type="submission" date="2019-09" db="EMBL/GenBank/DDBJ databases">
        <title>A chromosome-level genome assembly of the Chinese tupelo Nyssa sinensis.</title>
        <authorList>
            <person name="Yang X."/>
            <person name="Kang M."/>
            <person name="Yang Y."/>
            <person name="Xiong H."/>
            <person name="Wang M."/>
            <person name="Zhang Z."/>
            <person name="Wang Z."/>
            <person name="Wu H."/>
            <person name="Ma T."/>
            <person name="Liu J."/>
            <person name="Xi Z."/>
        </authorList>
    </citation>
    <scope>NUCLEOTIDE SEQUENCE [LARGE SCALE GENOMIC DNA]</scope>
    <source>
        <strain evidence="7">J267</strain>
        <tissue evidence="7">Leaf</tissue>
    </source>
</reference>
<evidence type="ECO:0000256" key="3">
    <source>
        <dbReference type="ARBA" id="ARBA00022837"/>
    </source>
</evidence>
<evidence type="ECO:0000256" key="4">
    <source>
        <dbReference type="SAM" id="MobiDB-lite"/>
    </source>
</evidence>
<dbReference type="InterPro" id="IPR039647">
    <property type="entry name" value="EF_hand_pair_protein_CML-like"/>
</dbReference>
<dbReference type="PROSITE" id="PS50222">
    <property type="entry name" value="EF_HAND_2"/>
    <property type="match status" value="3"/>
</dbReference>
<evidence type="ECO:0000256" key="2">
    <source>
        <dbReference type="ARBA" id="ARBA00022737"/>
    </source>
</evidence>
<accession>A0A5J5B7U7</accession>
<keyword evidence="5" id="KW-0472">Membrane</keyword>
<dbReference type="GO" id="GO:0043226">
    <property type="term" value="C:organelle"/>
    <property type="evidence" value="ECO:0007669"/>
    <property type="project" value="UniProtKB-ARBA"/>
</dbReference>
<dbReference type="OrthoDB" id="26525at2759"/>
<dbReference type="PANTHER" id="PTHR10891">
    <property type="entry name" value="EF-HAND CALCIUM-BINDING DOMAIN CONTAINING PROTEIN"/>
    <property type="match status" value="1"/>
</dbReference>
<organism evidence="7 8">
    <name type="scientific">Nyssa sinensis</name>
    <dbReference type="NCBI Taxonomy" id="561372"/>
    <lineage>
        <taxon>Eukaryota</taxon>
        <taxon>Viridiplantae</taxon>
        <taxon>Streptophyta</taxon>
        <taxon>Embryophyta</taxon>
        <taxon>Tracheophyta</taxon>
        <taxon>Spermatophyta</taxon>
        <taxon>Magnoliopsida</taxon>
        <taxon>eudicotyledons</taxon>
        <taxon>Gunneridae</taxon>
        <taxon>Pentapetalae</taxon>
        <taxon>asterids</taxon>
        <taxon>Cornales</taxon>
        <taxon>Nyssaceae</taxon>
        <taxon>Nyssa</taxon>
    </lineage>
</organism>
<keyword evidence="8" id="KW-1185">Reference proteome</keyword>
<protein>
    <recommendedName>
        <fullName evidence="6">EF-hand domain-containing protein</fullName>
    </recommendedName>
</protein>
<dbReference type="AlphaFoldDB" id="A0A5J5B7U7"/>
<evidence type="ECO:0000313" key="8">
    <source>
        <dbReference type="Proteomes" id="UP000325577"/>
    </source>
</evidence>
<dbReference type="CDD" id="cd00051">
    <property type="entry name" value="EFh"/>
    <property type="match status" value="1"/>
</dbReference>
<feature type="transmembrane region" description="Helical" evidence="5">
    <location>
        <begin position="221"/>
        <end position="242"/>
    </location>
</feature>
<dbReference type="InterPro" id="IPR018247">
    <property type="entry name" value="EF_Hand_1_Ca_BS"/>
</dbReference>
<evidence type="ECO:0000313" key="7">
    <source>
        <dbReference type="EMBL" id="KAA8538550.1"/>
    </source>
</evidence>
<gene>
    <name evidence="7" type="ORF">F0562_028256</name>
</gene>
<dbReference type="SMART" id="SM00054">
    <property type="entry name" value="EFh"/>
    <property type="match status" value="3"/>
</dbReference>
<feature type="domain" description="EF-hand" evidence="6">
    <location>
        <begin position="15"/>
        <end position="50"/>
    </location>
</feature>